<evidence type="ECO:0000313" key="3">
    <source>
        <dbReference type="Proteomes" id="UP000593576"/>
    </source>
</evidence>
<dbReference type="OrthoDB" id="514706at2759"/>
<gene>
    <name evidence="2" type="ORF">Goshw_008215</name>
</gene>
<reference evidence="2 3" key="1">
    <citation type="journal article" date="2019" name="Genome Biol. Evol.">
        <title>Insights into the evolution of the New World diploid cottons (Gossypium, subgenus Houzingenia) based on genome sequencing.</title>
        <authorList>
            <person name="Grover C.E."/>
            <person name="Arick M.A. 2nd"/>
            <person name="Thrash A."/>
            <person name="Conover J.L."/>
            <person name="Sanders W.S."/>
            <person name="Peterson D.G."/>
            <person name="Frelichowski J.E."/>
            <person name="Scheffler J.A."/>
            <person name="Scheffler B.E."/>
            <person name="Wendel J.F."/>
        </authorList>
    </citation>
    <scope>NUCLEOTIDE SEQUENCE [LARGE SCALE GENOMIC DNA]</scope>
    <source>
        <strain evidence="2">1</strain>
        <tissue evidence="2">Leaf</tissue>
    </source>
</reference>
<feature type="compositionally biased region" description="Polar residues" evidence="1">
    <location>
        <begin position="141"/>
        <end position="153"/>
    </location>
</feature>
<dbReference type="PANTHER" id="PTHR36064">
    <property type="entry name" value="EMBRYO DEFECTIVE 2735"/>
    <property type="match status" value="1"/>
</dbReference>
<dbReference type="EMBL" id="JABFAF010000006">
    <property type="protein sequence ID" value="MBA0857145.1"/>
    <property type="molecule type" value="Genomic_DNA"/>
</dbReference>
<organism evidence="2 3">
    <name type="scientific">Gossypium schwendimanii</name>
    <name type="common">Cotton</name>
    <dbReference type="NCBI Taxonomy" id="34291"/>
    <lineage>
        <taxon>Eukaryota</taxon>
        <taxon>Viridiplantae</taxon>
        <taxon>Streptophyta</taxon>
        <taxon>Embryophyta</taxon>
        <taxon>Tracheophyta</taxon>
        <taxon>Spermatophyta</taxon>
        <taxon>Magnoliopsida</taxon>
        <taxon>eudicotyledons</taxon>
        <taxon>Gunneridae</taxon>
        <taxon>Pentapetalae</taxon>
        <taxon>rosids</taxon>
        <taxon>malvids</taxon>
        <taxon>Malvales</taxon>
        <taxon>Malvaceae</taxon>
        <taxon>Malvoideae</taxon>
        <taxon>Gossypium</taxon>
    </lineage>
</organism>
<accession>A0A7J9LEH1</accession>
<name>A0A7J9LEH1_GOSSC</name>
<dbReference type="AlphaFoldDB" id="A0A7J9LEH1"/>
<comment type="caution">
    <text evidence="2">The sequence shown here is derived from an EMBL/GenBank/DDBJ whole genome shotgun (WGS) entry which is preliminary data.</text>
</comment>
<dbReference type="Proteomes" id="UP000593576">
    <property type="component" value="Unassembled WGS sequence"/>
</dbReference>
<feature type="region of interest" description="Disordered" evidence="1">
    <location>
        <begin position="133"/>
        <end position="153"/>
    </location>
</feature>
<evidence type="ECO:0000313" key="2">
    <source>
        <dbReference type="EMBL" id="MBA0857145.1"/>
    </source>
</evidence>
<sequence>MNLFASWFADRLESLGNLAHAGASNSLDLNIPSGQGLSFPFDQEASPQQFVALKEQLKLIREKMVNEMDALCRDVWALYLNSHGNDLIAIAARGGMETLRPTLQRLYMTRASAYRDALKSFIEGYQEGIQQIMEKKEDSSKAQQEGNTYKNST</sequence>
<evidence type="ECO:0000256" key="1">
    <source>
        <dbReference type="SAM" id="MobiDB-lite"/>
    </source>
</evidence>
<proteinExistence type="predicted"/>
<keyword evidence="3" id="KW-1185">Reference proteome</keyword>
<protein>
    <submittedName>
        <fullName evidence="2">Uncharacterized protein</fullName>
    </submittedName>
</protein>